<feature type="transmembrane region" description="Helical" evidence="7">
    <location>
        <begin position="107"/>
        <end position="128"/>
    </location>
</feature>
<dbReference type="EMBL" id="CP101185">
    <property type="protein sequence ID" value="UYV98221.1"/>
    <property type="molecule type" value="Genomic_DNA"/>
</dbReference>
<evidence type="ECO:0000256" key="3">
    <source>
        <dbReference type="ARBA" id="ARBA00022475"/>
    </source>
</evidence>
<evidence type="ECO:0000313" key="10">
    <source>
        <dbReference type="EMBL" id="UYV98221.1"/>
    </source>
</evidence>
<feature type="transmembrane region" description="Helical" evidence="7">
    <location>
        <begin position="201"/>
        <end position="223"/>
    </location>
</feature>
<evidence type="ECO:0000256" key="4">
    <source>
        <dbReference type="ARBA" id="ARBA00022692"/>
    </source>
</evidence>
<evidence type="ECO:0000313" key="11">
    <source>
        <dbReference type="Proteomes" id="UP001163293"/>
    </source>
</evidence>
<dbReference type="InterPro" id="IPR035906">
    <property type="entry name" value="MetI-like_sf"/>
</dbReference>
<feature type="transmembrane region" description="Helical" evidence="7">
    <location>
        <begin position="42"/>
        <end position="65"/>
    </location>
</feature>
<proteinExistence type="inferred from homology"/>
<comment type="subcellular location">
    <subcellularLocation>
        <location evidence="1 7">Cell membrane</location>
        <topology evidence="1 7">Multi-pass membrane protein</topology>
    </subcellularLocation>
</comment>
<dbReference type="GO" id="GO:0055085">
    <property type="term" value="P:transmembrane transport"/>
    <property type="evidence" value="ECO:0007669"/>
    <property type="project" value="InterPro"/>
</dbReference>
<name>A0AAX3EK62_PAEUR</name>
<organism evidence="10 11">
    <name type="scientific">Paenarthrobacter ureafaciens</name>
    <dbReference type="NCBI Taxonomy" id="37931"/>
    <lineage>
        <taxon>Bacteria</taxon>
        <taxon>Bacillati</taxon>
        <taxon>Actinomycetota</taxon>
        <taxon>Actinomycetes</taxon>
        <taxon>Micrococcales</taxon>
        <taxon>Micrococcaceae</taxon>
        <taxon>Paenarthrobacter</taxon>
    </lineage>
</organism>
<evidence type="ECO:0000256" key="8">
    <source>
        <dbReference type="SAM" id="MobiDB-lite"/>
    </source>
</evidence>
<reference evidence="10" key="1">
    <citation type="submission" date="2022-07" db="EMBL/GenBank/DDBJ databases">
        <authorList>
            <person name="Wu T."/>
        </authorList>
    </citation>
    <scope>NUCLEOTIDE SEQUENCE</scope>
    <source>
        <strain evidence="10">SD-1</strain>
    </source>
</reference>
<dbReference type="Proteomes" id="UP001163293">
    <property type="component" value="Chromosome"/>
</dbReference>
<evidence type="ECO:0000256" key="2">
    <source>
        <dbReference type="ARBA" id="ARBA00022448"/>
    </source>
</evidence>
<dbReference type="Gene3D" id="1.10.3720.10">
    <property type="entry name" value="MetI-like"/>
    <property type="match status" value="1"/>
</dbReference>
<keyword evidence="3" id="KW-1003">Cell membrane</keyword>
<dbReference type="InterPro" id="IPR051393">
    <property type="entry name" value="ABC_transporter_permease"/>
</dbReference>
<dbReference type="SUPFAM" id="SSF161098">
    <property type="entry name" value="MetI-like"/>
    <property type="match status" value="1"/>
</dbReference>
<dbReference type="Pfam" id="PF00528">
    <property type="entry name" value="BPD_transp_1"/>
    <property type="match status" value="1"/>
</dbReference>
<evidence type="ECO:0000259" key="9">
    <source>
        <dbReference type="PROSITE" id="PS50928"/>
    </source>
</evidence>
<evidence type="ECO:0000256" key="6">
    <source>
        <dbReference type="ARBA" id="ARBA00023136"/>
    </source>
</evidence>
<evidence type="ECO:0000256" key="1">
    <source>
        <dbReference type="ARBA" id="ARBA00004651"/>
    </source>
</evidence>
<feature type="region of interest" description="Disordered" evidence="8">
    <location>
        <begin position="1"/>
        <end position="32"/>
    </location>
</feature>
<dbReference type="AlphaFoldDB" id="A0AAX3EK62"/>
<feature type="transmembrane region" description="Helical" evidence="7">
    <location>
        <begin position="149"/>
        <end position="169"/>
    </location>
</feature>
<keyword evidence="5 7" id="KW-1133">Transmembrane helix</keyword>
<dbReference type="GeneID" id="79882298"/>
<keyword evidence="2 7" id="KW-0813">Transport</keyword>
<dbReference type="RefSeq" id="WP_021471682.1">
    <property type="nucleotide sequence ID" value="NZ_CP014574.1"/>
</dbReference>
<feature type="transmembrane region" description="Helical" evidence="7">
    <location>
        <begin position="307"/>
        <end position="331"/>
    </location>
</feature>
<dbReference type="PROSITE" id="PS50928">
    <property type="entry name" value="ABC_TM1"/>
    <property type="match status" value="1"/>
</dbReference>
<protein>
    <submittedName>
        <fullName evidence="10">Sugar ABC transporter permease</fullName>
    </submittedName>
</protein>
<evidence type="ECO:0000256" key="7">
    <source>
        <dbReference type="RuleBase" id="RU363032"/>
    </source>
</evidence>
<sequence length="343" mass="37098">MTVVEPQQSRSGDGLAAVVPAMAPPPPASAKRRRKPLTWDKASFFLVFLGLPLAIYILFVIWPFIQAFGYSLTDWSGFSPNQNFIGLDNYAKIFTDDIFMKAMGNNILLVIFLPIITIVLSLVLATMVTVGGSSKGQIKGLRNSSFYRVVSFFPYTIPAIAIGIMWGQIYDPSGGLLNGILTGLGMEQFKDFAWLGNKDTAMIATMFVIVWGFVGFYMVLFVAGIKGIPAELFEAARIDGAGRFRTAVSVTIPLIRDNIQTAYIYMGILALDAFVYMAALNSGGGPDNSTLVMSQQLFFTAFSKGQFGLASAMGVVLAITTLIFSGLVFAVNKLTGGDKDVSN</sequence>
<comment type="similarity">
    <text evidence="7">Belongs to the binding-protein-dependent transport system permease family.</text>
</comment>
<dbReference type="PANTHER" id="PTHR30193">
    <property type="entry name" value="ABC TRANSPORTER PERMEASE PROTEIN"/>
    <property type="match status" value="1"/>
</dbReference>
<feature type="compositionally biased region" description="Polar residues" evidence="8">
    <location>
        <begin position="1"/>
        <end position="11"/>
    </location>
</feature>
<dbReference type="CDD" id="cd06261">
    <property type="entry name" value="TM_PBP2"/>
    <property type="match status" value="1"/>
</dbReference>
<dbReference type="PANTHER" id="PTHR30193:SF41">
    <property type="entry name" value="DIACETYLCHITOBIOSE UPTAKE SYSTEM PERMEASE PROTEIN NGCF"/>
    <property type="match status" value="1"/>
</dbReference>
<dbReference type="GO" id="GO:0005886">
    <property type="term" value="C:plasma membrane"/>
    <property type="evidence" value="ECO:0007669"/>
    <property type="project" value="UniProtKB-SubCell"/>
</dbReference>
<keyword evidence="6 7" id="KW-0472">Membrane</keyword>
<dbReference type="InterPro" id="IPR000515">
    <property type="entry name" value="MetI-like"/>
</dbReference>
<feature type="domain" description="ABC transmembrane type-1" evidence="9">
    <location>
        <begin position="103"/>
        <end position="328"/>
    </location>
</feature>
<evidence type="ECO:0000256" key="5">
    <source>
        <dbReference type="ARBA" id="ARBA00022989"/>
    </source>
</evidence>
<keyword evidence="4 7" id="KW-0812">Transmembrane</keyword>
<feature type="transmembrane region" description="Helical" evidence="7">
    <location>
        <begin position="262"/>
        <end position="279"/>
    </location>
</feature>
<keyword evidence="11" id="KW-1185">Reference proteome</keyword>
<gene>
    <name evidence="10" type="ORF">NL394_03015</name>
</gene>
<accession>A0AAX3EK62</accession>